<protein>
    <submittedName>
        <fullName evidence="1">Uncharacterized protein</fullName>
    </submittedName>
</protein>
<dbReference type="Proteomes" id="UP000265520">
    <property type="component" value="Unassembled WGS sequence"/>
</dbReference>
<accession>A0A392UWT5</accession>
<organism evidence="1 2">
    <name type="scientific">Trifolium medium</name>
    <dbReference type="NCBI Taxonomy" id="97028"/>
    <lineage>
        <taxon>Eukaryota</taxon>
        <taxon>Viridiplantae</taxon>
        <taxon>Streptophyta</taxon>
        <taxon>Embryophyta</taxon>
        <taxon>Tracheophyta</taxon>
        <taxon>Spermatophyta</taxon>
        <taxon>Magnoliopsida</taxon>
        <taxon>eudicotyledons</taxon>
        <taxon>Gunneridae</taxon>
        <taxon>Pentapetalae</taxon>
        <taxon>rosids</taxon>
        <taxon>fabids</taxon>
        <taxon>Fabales</taxon>
        <taxon>Fabaceae</taxon>
        <taxon>Papilionoideae</taxon>
        <taxon>50 kb inversion clade</taxon>
        <taxon>NPAAA clade</taxon>
        <taxon>Hologalegina</taxon>
        <taxon>IRL clade</taxon>
        <taxon>Trifolieae</taxon>
        <taxon>Trifolium</taxon>
    </lineage>
</organism>
<evidence type="ECO:0000313" key="2">
    <source>
        <dbReference type="Proteomes" id="UP000265520"/>
    </source>
</evidence>
<evidence type="ECO:0000313" key="1">
    <source>
        <dbReference type="EMBL" id="MCI80486.1"/>
    </source>
</evidence>
<name>A0A392UWT5_9FABA</name>
<proteinExistence type="predicted"/>
<keyword evidence="2" id="KW-1185">Reference proteome</keyword>
<feature type="non-terminal residue" evidence="1">
    <location>
        <position position="11"/>
    </location>
</feature>
<reference evidence="1 2" key="1">
    <citation type="journal article" date="2018" name="Front. Plant Sci.">
        <title>Red Clover (Trifolium pratense) and Zigzag Clover (T. medium) - A Picture of Genomic Similarities and Differences.</title>
        <authorList>
            <person name="Dluhosova J."/>
            <person name="Istvanek J."/>
            <person name="Nedelnik J."/>
            <person name="Repkova J."/>
        </authorList>
    </citation>
    <scope>NUCLEOTIDE SEQUENCE [LARGE SCALE GENOMIC DNA]</scope>
    <source>
        <strain evidence="2">cv. 10/8</strain>
        <tissue evidence="1">Leaf</tissue>
    </source>
</reference>
<comment type="caution">
    <text evidence="1">The sequence shown here is derived from an EMBL/GenBank/DDBJ whole genome shotgun (WGS) entry which is preliminary data.</text>
</comment>
<sequence length="11" mass="1240">MFPGEPHSELP</sequence>
<dbReference type="EMBL" id="LXQA010996829">
    <property type="protein sequence ID" value="MCI80486.1"/>
    <property type="molecule type" value="Genomic_DNA"/>
</dbReference>